<proteinExistence type="predicted"/>
<organism evidence="3 4">
    <name type="scientific">Batillaria attramentaria</name>
    <dbReference type="NCBI Taxonomy" id="370345"/>
    <lineage>
        <taxon>Eukaryota</taxon>
        <taxon>Metazoa</taxon>
        <taxon>Spiralia</taxon>
        <taxon>Lophotrochozoa</taxon>
        <taxon>Mollusca</taxon>
        <taxon>Gastropoda</taxon>
        <taxon>Caenogastropoda</taxon>
        <taxon>Sorbeoconcha</taxon>
        <taxon>Cerithioidea</taxon>
        <taxon>Batillariidae</taxon>
        <taxon>Batillaria</taxon>
    </lineage>
</organism>
<dbReference type="InterPro" id="IPR036179">
    <property type="entry name" value="Ig-like_dom_sf"/>
</dbReference>
<comment type="caution">
    <text evidence="3">The sequence shown here is derived from an EMBL/GenBank/DDBJ whole genome shotgun (WGS) entry which is preliminary data.</text>
</comment>
<dbReference type="SUPFAM" id="SSF48726">
    <property type="entry name" value="Immunoglobulin"/>
    <property type="match status" value="1"/>
</dbReference>
<evidence type="ECO:0000256" key="2">
    <source>
        <dbReference type="SAM" id="SignalP"/>
    </source>
</evidence>
<feature type="chain" id="PRO_5044860697" description="Ig-like domain-containing protein" evidence="2">
    <location>
        <begin position="22"/>
        <end position="127"/>
    </location>
</feature>
<evidence type="ECO:0000313" key="3">
    <source>
        <dbReference type="EMBL" id="KAK7457934.1"/>
    </source>
</evidence>
<keyword evidence="2" id="KW-0732">Signal</keyword>
<keyword evidence="1" id="KW-1133">Transmembrane helix</keyword>
<evidence type="ECO:0008006" key="5">
    <source>
        <dbReference type="Google" id="ProtNLM"/>
    </source>
</evidence>
<dbReference type="AlphaFoldDB" id="A0ABD0J3R6"/>
<sequence>MKLLLLLLMLLTLHLTPEILSCSWLTSDQPECNNIAHGYIYNGPATSSLTVVIPSATEEHVGRYACQVVTVDHTAADIVPCNFTLEEESLGWIAAPVVGVLTLAIAAGLVWWKRRFISEKLCLRSVQ</sequence>
<dbReference type="EMBL" id="JACVVK020000669">
    <property type="protein sequence ID" value="KAK7457934.1"/>
    <property type="molecule type" value="Genomic_DNA"/>
</dbReference>
<gene>
    <name evidence="3" type="ORF">BaRGS_00039178</name>
</gene>
<keyword evidence="4" id="KW-1185">Reference proteome</keyword>
<feature type="transmembrane region" description="Helical" evidence="1">
    <location>
        <begin position="90"/>
        <end position="112"/>
    </location>
</feature>
<keyword evidence="1" id="KW-0472">Membrane</keyword>
<dbReference type="Proteomes" id="UP001519460">
    <property type="component" value="Unassembled WGS sequence"/>
</dbReference>
<protein>
    <recommendedName>
        <fullName evidence="5">Ig-like domain-containing protein</fullName>
    </recommendedName>
</protein>
<feature type="signal peptide" evidence="2">
    <location>
        <begin position="1"/>
        <end position="21"/>
    </location>
</feature>
<accession>A0ABD0J3R6</accession>
<keyword evidence="1" id="KW-0812">Transmembrane</keyword>
<evidence type="ECO:0000256" key="1">
    <source>
        <dbReference type="SAM" id="Phobius"/>
    </source>
</evidence>
<name>A0ABD0J3R6_9CAEN</name>
<evidence type="ECO:0000313" key="4">
    <source>
        <dbReference type="Proteomes" id="UP001519460"/>
    </source>
</evidence>
<reference evidence="3 4" key="1">
    <citation type="journal article" date="2023" name="Sci. Data">
        <title>Genome assembly of the Korean intertidal mud-creeper Batillaria attramentaria.</title>
        <authorList>
            <person name="Patra A.K."/>
            <person name="Ho P.T."/>
            <person name="Jun S."/>
            <person name="Lee S.J."/>
            <person name="Kim Y."/>
            <person name="Won Y.J."/>
        </authorList>
    </citation>
    <scope>NUCLEOTIDE SEQUENCE [LARGE SCALE GENOMIC DNA]</scope>
    <source>
        <strain evidence="3">Wonlab-2016</strain>
    </source>
</reference>